<name>X1C4E0_9ZZZZ</name>
<dbReference type="EMBL" id="BART01021663">
    <property type="protein sequence ID" value="GAH02921.1"/>
    <property type="molecule type" value="Genomic_DNA"/>
</dbReference>
<accession>X1C4E0</accession>
<gene>
    <name evidence="1" type="ORF">S01H4_39889</name>
</gene>
<proteinExistence type="predicted"/>
<protein>
    <submittedName>
        <fullName evidence="1">Uncharacterized protein</fullName>
    </submittedName>
</protein>
<evidence type="ECO:0000313" key="1">
    <source>
        <dbReference type="EMBL" id="GAH02921.1"/>
    </source>
</evidence>
<reference evidence="1" key="1">
    <citation type="journal article" date="2014" name="Front. Microbiol.">
        <title>High frequency of phylogenetically diverse reductive dehalogenase-homologous genes in deep subseafloor sedimentary metagenomes.</title>
        <authorList>
            <person name="Kawai M."/>
            <person name="Futagami T."/>
            <person name="Toyoda A."/>
            <person name="Takaki Y."/>
            <person name="Nishi S."/>
            <person name="Hori S."/>
            <person name="Arai W."/>
            <person name="Tsubouchi T."/>
            <person name="Morono Y."/>
            <person name="Uchiyama I."/>
            <person name="Ito T."/>
            <person name="Fujiyama A."/>
            <person name="Inagaki F."/>
            <person name="Takami H."/>
        </authorList>
    </citation>
    <scope>NUCLEOTIDE SEQUENCE</scope>
    <source>
        <strain evidence="1">Expedition CK06-06</strain>
    </source>
</reference>
<organism evidence="1">
    <name type="scientific">marine sediment metagenome</name>
    <dbReference type="NCBI Taxonomy" id="412755"/>
    <lineage>
        <taxon>unclassified sequences</taxon>
        <taxon>metagenomes</taxon>
        <taxon>ecological metagenomes</taxon>
    </lineage>
</organism>
<sequence length="36" mass="3996">RSGGVAAFYAGKRLKTILDDKLSKQASSQFLKQPRE</sequence>
<feature type="non-terminal residue" evidence="1">
    <location>
        <position position="1"/>
    </location>
</feature>
<dbReference type="AlphaFoldDB" id="X1C4E0"/>
<comment type="caution">
    <text evidence="1">The sequence shown here is derived from an EMBL/GenBank/DDBJ whole genome shotgun (WGS) entry which is preliminary data.</text>
</comment>